<feature type="compositionally biased region" description="Basic and acidic residues" evidence="1">
    <location>
        <begin position="36"/>
        <end position="55"/>
    </location>
</feature>
<proteinExistence type="predicted"/>
<keyword evidence="3" id="KW-1185">Reference proteome</keyword>
<accession>A0AAE2CQI3</accession>
<comment type="caution">
    <text evidence="2">The sequence shown here is derived from an EMBL/GenBank/DDBJ whole genome shotgun (WGS) entry which is preliminary data.</text>
</comment>
<evidence type="ECO:0000256" key="1">
    <source>
        <dbReference type="SAM" id="MobiDB-lite"/>
    </source>
</evidence>
<organism evidence="2 3">
    <name type="scientific">Sesamum alatum</name>
    <dbReference type="NCBI Taxonomy" id="300844"/>
    <lineage>
        <taxon>Eukaryota</taxon>
        <taxon>Viridiplantae</taxon>
        <taxon>Streptophyta</taxon>
        <taxon>Embryophyta</taxon>
        <taxon>Tracheophyta</taxon>
        <taxon>Spermatophyta</taxon>
        <taxon>Magnoliopsida</taxon>
        <taxon>eudicotyledons</taxon>
        <taxon>Gunneridae</taxon>
        <taxon>Pentapetalae</taxon>
        <taxon>asterids</taxon>
        <taxon>lamiids</taxon>
        <taxon>Lamiales</taxon>
        <taxon>Pedaliaceae</taxon>
        <taxon>Sesamum</taxon>
    </lineage>
</organism>
<feature type="compositionally biased region" description="Basic residues" evidence="1">
    <location>
        <begin position="8"/>
        <end position="17"/>
    </location>
</feature>
<reference evidence="2" key="2">
    <citation type="journal article" date="2024" name="Plant">
        <title>Genomic evolution and insights into agronomic trait innovations of Sesamum species.</title>
        <authorList>
            <person name="Miao H."/>
            <person name="Wang L."/>
            <person name="Qu L."/>
            <person name="Liu H."/>
            <person name="Sun Y."/>
            <person name="Le M."/>
            <person name="Wang Q."/>
            <person name="Wei S."/>
            <person name="Zheng Y."/>
            <person name="Lin W."/>
            <person name="Duan Y."/>
            <person name="Cao H."/>
            <person name="Xiong S."/>
            <person name="Wang X."/>
            <person name="Wei L."/>
            <person name="Li C."/>
            <person name="Ma Q."/>
            <person name="Ju M."/>
            <person name="Zhao R."/>
            <person name="Li G."/>
            <person name="Mu C."/>
            <person name="Tian Q."/>
            <person name="Mei H."/>
            <person name="Zhang T."/>
            <person name="Gao T."/>
            <person name="Zhang H."/>
        </authorList>
    </citation>
    <scope>NUCLEOTIDE SEQUENCE</scope>
    <source>
        <strain evidence="2">3651</strain>
    </source>
</reference>
<evidence type="ECO:0000313" key="3">
    <source>
        <dbReference type="Proteomes" id="UP001293254"/>
    </source>
</evidence>
<reference evidence="2" key="1">
    <citation type="submission" date="2020-06" db="EMBL/GenBank/DDBJ databases">
        <authorList>
            <person name="Li T."/>
            <person name="Hu X."/>
            <person name="Zhang T."/>
            <person name="Song X."/>
            <person name="Zhang H."/>
            <person name="Dai N."/>
            <person name="Sheng W."/>
            <person name="Hou X."/>
            <person name="Wei L."/>
        </authorList>
    </citation>
    <scope>NUCLEOTIDE SEQUENCE</scope>
    <source>
        <strain evidence="2">3651</strain>
        <tissue evidence="2">Leaf</tissue>
    </source>
</reference>
<dbReference type="Proteomes" id="UP001293254">
    <property type="component" value="Unassembled WGS sequence"/>
</dbReference>
<gene>
    <name evidence="2" type="ORF">Salat_0842000</name>
</gene>
<name>A0AAE2CQI3_9LAMI</name>
<protein>
    <submittedName>
        <fullName evidence="2">Uncharacterized protein</fullName>
    </submittedName>
</protein>
<dbReference type="AlphaFoldDB" id="A0AAE2CQI3"/>
<feature type="region of interest" description="Disordered" evidence="1">
    <location>
        <begin position="1"/>
        <end position="84"/>
    </location>
</feature>
<evidence type="ECO:0000313" key="2">
    <source>
        <dbReference type="EMBL" id="KAK4430803.1"/>
    </source>
</evidence>
<feature type="compositionally biased region" description="Polar residues" evidence="1">
    <location>
        <begin position="18"/>
        <end position="31"/>
    </location>
</feature>
<dbReference type="EMBL" id="JACGWO010000003">
    <property type="protein sequence ID" value="KAK4430803.1"/>
    <property type="molecule type" value="Genomic_DNA"/>
</dbReference>
<sequence>MAQEARFKGHSPNHRQKTQATSFMVALSTTPPHRHSSTEDPHEEHIAAGKEEVKKTTAKTQPQTPLKPPPRRRKPPPAGVTPPSFWRVLIPHFRILQKRVKKLCHESRVEKRLMACLL</sequence>